<gene>
    <name evidence="2" type="ORF">BGZ65_009114</name>
</gene>
<dbReference type="EMBL" id="JAAAHW010004513">
    <property type="protein sequence ID" value="KAF9973725.1"/>
    <property type="molecule type" value="Genomic_DNA"/>
</dbReference>
<evidence type="ECO:0000313" key="3">
    <source>
        <dbReference type="Proteomes" id="UP000749646"/>
    </source>
</evidence>
<feature type="chain" id="PRO_5040120820" evidence="1">
    <location>
        <begin position="20"/>
        <end position="286"/>
    </location>
</feature>
<keyword evidence="3" id="KW-1185">Reference proteome</keyword>
<dbReference type="OrthoDB" id="2370938at2759"/>
<proteinExistence type="predicted"/>
<accession>A0A9P6JJF3</accession>
<keyword evidence="1" id="KW-0732">Signal</keyword>
<protein>
    <submittedName>
        <fullName evidence="2">Uncharacterized protein</fullName>
    </submittedName>
</protein>
<organism evidence="2 3">
    <name type="scientific">Modicella reniformis</name>
    <dbReference type="NCBI Taxonomy" id="1440133"/>
    <lineage>
        <taxon>Eukaryota</taxon>
        <taxon>Fungi</taxon>
        <taxon>Fungi incertae sedis</taxon>
        <taxon>Mucoromycota</taxon>
        <taxon>Mortierellomycotina</taxon>
        <taxon>Mortierellomycetes</taxon>
        <taxon>Mortierellales</taxon>
        <taxon>Mortierellaceae</taxon>
        <taxon>Modicella</taxon>
    </lineage>
</organism>
<evidence type="ECO:0000313" key="2">
    <source>
        <dbReference type="EMBL" id="KAF9973725.1"/>
    </source>
</evidence>
<dbReference type="AlphaFoldDB" id="A0A9P6JJF3"/>
<name>A0A9P6JJF3_9FUNG</name>
<dbReference type="Proteomes" id="UP000749646">
    <property type="component" value="Unassembled WGS sequence"/>
</dbReference>
<sequence>MAKAIVWLTWIQMCGLGNGRSGIVFLVNDGSALQQEHFGTDGLAQIKQKMLKHWHTADVTDSRNKARAWLDLIVDKNYDRSEILIEIAKSHPSDWIDQKFWIFLVGAVSKFPVKDTTKLYSESTGLSSYVLPLCQTFMGGPEKMVFLNLVEGSIEQDPLRVGHWRGHLPCSKKLQAKDLARIGLGLKDALDLIQDKYGVDNATLVGYQVIAQTMSIYLMRRCGNMYVMIHVHDVLIPDSMKELATIGAEYKIWFELALTVENGIKPVLDAAAKGKGVAAHPLGTSF</sequence>
<evidence type="ECO:0000256" key="1">
    <source>
        <dbReference type="SAM" id="SignalP"/>
    </source>
</evidence>
<feature type="signal peptide" evidence="1">
    <location>
        <begin position="1"/>
        <end position="19"/>
    </location>
</feature>
<comment type="caution">
    <text evidence="2">The sequence shown here is derived from an EMBL/GenBank/DDBJ whole genome shotgun (WGS) entry which is preliminary data.</text>
</comment>
<reference evidence="2" key="1">
    <citation type="journal article" date="2020" name="Fungal Divers.">
        <title>Resolving the Mortierellaceae phylogeny through synthesis of multi-gene phylogenetics and phylogenomics.</title>
        <authorList>
            <person name="Vandepol N."/>
            <person name="Liber J."/>
            <person name="Desiro A."/>
            <person name="Na H."/>
            <person name="Kennedy M."/>
            <person name="Barry K."/>
            <person name="Grigoriev I.V."/>
            <person name="Miller A.N."/>
            <person name="O'Donnell K."/>
            <person name="Stajich J.E."/>
            <person name="Bonito G."/>
        </authorList>
    </citation>
    <scope>NUCLEOTIDE SEQUENCE</scope>
    <source>
        <strain evidence="2">MES-2147</strain>
    </source>
</reference>